<accession>A0A6J4MHI5</accession>
<proteinExistence type="predicted"/>
<sequence length="288" mass="31997">MMANAPQIPRPFHLSLHLTLHVAPVVSDDAGEARCARLRDAIVADPKLLELYAVRDTLGHVEILADEHPESTAGIFDEPGWEDVAEQAWSVLSQEDRRFFRDTSEYGLASALSEGLFVPEHLVATLVPGAQRHGDGVAHQDVFLDVHGEFSLPEPTLDWTSSFLYPVWRQTDSIPSHAARETARLGRIRARLLTQPKLLERCFRVAPLVTLARATLAPLLGERDRLSESNAAYRAFVAPLVETDRAFFEAAITEGLWSENTEPLMNATTATFNRLNLTFLSRLTPARA</sequence>
<organism evidence="1">
    <name type="scientific">uncultured Gemmatimonadota bacterium</name>
    <dbReference type="NCBI Taxonomy" id="203437"/>
    <lineage>
        <taxon>Bacteria</taxon>
        <taxon>Pseudomonadati</taxon>
        <taxon>Gemmatimonadota</taxon>
        <taxon>environmental samples</taxon>
    </lineage>
</organism>
<dbReference type="EMBL" id="CADCTW010000200">
    <property type="protein sequence ID" value="CAA9360128.1"/>
    <property type="molecule type" value="Genomic_DNA"/>
</dbReference>
<protein>
    <submittedName>
        <fullName evidence="1">Uncharacterized protein</fullName>
    </submittedName>
</protein>
<gene>
    <name evidence="1" type="ORF">AVDCRST_MAG68-4363</name>
</gene>
<reference evidence="1" key="1">
    <citation type="submission" date="2020-02" db="EMBL/GenBank/DDBJ databases">
        <authorList>
            <person name="Meier V. D."/>
        </authorList>
    </citation>
    <scope>NUCLEOTIDE SEQUENCE</scope>
    <source>
        <strain evidence="1">AVDCRST_MAG68</strain>
    </source>
</reference>
<dbReference type="AlphaFoldDB" id="A0A6J4MHI5"/>
<evidence type="ECO:0000313" key="1">
    <source>
        <dbReference type="EMBL" id="CAA9360128.1"/>
    </source>
</evidence>
<name>A0A6J4MHI5_9BACT</name>